<dbReference type="Gene3D" id="3.40.960.10">
    <property type="entry name" value="VSR Endonuclease"/>
    <property type="match status" value="1"/>
</dbReference>
<organism evidence="1 2">
    <name type="scientific">Oerskovia douganii</name>
    <dbReference type="NCBI Taxonomy" id="2762210"/>
    <lineage>
        <taxon>Bacteria</taxon>
        <taxon>Bacillati</taxon>
        <taxon>Actinomycetota</taxon>
        <taxon>Actinomycetes</taxon>
        <taxon>Micrococcales</taxon>
        <taxon>Cellulomonadaceae</taxon>
        <taxon>Oerskovia</taxon>
    </lineage>
</organism>
<protein>
    <recommendedName>
        <fullName evidence="3">DUF559 domain-containing protein</fullName>
    </recommendedName>
</protein>
<keyword evidence="2" id="KW-1185">Reference proteome</keyword>
<reference evidence="1 2" key="1">
    <citation type="submission" date="2020-08" db="EMBL/GenBank/DDBJ databases">
        <title>A Genomic Blueprint of the Chicken Gut Microbiome.</title>
        <authorList>
            <person name="Gilroy R."/>
            <person name="Ravi A."/>
            <person name="Getino M."/>
            <person name="Pursley I."/>
            <person name="Horton D.L."/>
            <person name="Alikhan N.-F."/>
            <person name="Baker D."/>
            <person name="Gharbi K."/>
            <person name="Hall N."/>
            <person name="Watson M."/>
            <person name="Adriaenssens E.M."/>
            <person name="Foster-Nyarko E."/>
            <person name="Jarju S."/>
            <person name="Secka A."/>
            <person name="Antonio M."/>
            <person name="Oren A."/>
            <person name="Chaudhuri R."/>
            <person name="La Ragione R.M."/>
            <person name="Hildebrand F."/>
            <person name="Pallen M.J."/>
        </authorList>
    </citation>
    <scope>NUCLEOTIDE SEQUENCE [LARGE SCALE GENOMIC DNA]</scope>
    <source>
        <strain evidence="1 2">Sa1BUA8</strain>
    </source>
</reference>
<name>A0A9D5YXT9_9CELL</name>
<dbReference type="AlphaFoldDB" id="A0A9D5YXT9"/>
<sequence length="303" mass="33080">MSNPQVPAVVLRSRDAASHGLTRHDLSRPWWEAPTRGVRVPVGSIDGIAARCRAALEILPAAAAFSHVTALRLLGIEVPWRVDRSIAGPGGGPGERLHVVVPRRELRPQREDLVAHTCTQPALAVTTWHGIPVTTPAQTWLHLSHGLSVNELVVLGDAMTRRKGPAASIVELRGLLESTHRMRGLAAARAAIGHVVAGTDSSMESRTRMILVDAGLPRPEVNVPALDRAGSFLALPDMSYPALRIAIEYDGDVHRTDPGTWRRDVERRQRLEEAGWLIITVTADDVMRHPGRLIRRVRAALAR</sequence>
<evidence type="ECO:0000313" key="2">
    <source>
        <dbReference type="Proteomes" id="UP000822993"/>
    </source>
</evidence>
<dbReference type="InterPro" id="IPR011335">
    <property type="entry name" value="Restrct_endonuc-II-like"/>
</dbReference>
<dbReference type="SUPFAM" id="SSF52980">
    <property type="entry name" value="Restriction endonuclease-like"/>
    <property type="match status" value="1"/>
</dbReference>
<proteinExistence type="predicted"/>
<evidence type="ECO:0008006" key="3">
    <source>
        <dbReference type="Google" id="ProtNLM"/>
    </source>
</evidence>
<dbReference type="EMBL" id="JACSPN010000006">
    <property type="protein sequence ID" value="MBE7699908.1"/>
    <property type="molecule type" value="Genomic_DNA"/>
</dbReference>
<accession>A0A9D5YXT9</accession>
<dbReference type="Proteomes" id="UP000822993">
    <property type="component" value="Unassembled WGS sequence"/>
</dbReference>
<comment type="caution">
    <text evidence="1">The sequence shown here is derived from an EMBL/GenBank/DDBJ whole genome shotgun (WGS) entry which is preliminary data.</text>
</comment>
<evidence type="ECO:0000313" key="1">
    <source>
        <dbReference type="EMBL" id="MBE7699908.1"/>
    </source>
</evidence>
<gene>
    <name evidence="1" type="ORF">H9623_06245</name>
</gene>
<dbReference type="RefSeq" id="WP_193719211.1">
    <property type="nucleotide sequence ID" value="NZ_JACSPN010000006.1"/>
</dbReference>